<keyword evidence="1" id="KW-1277">Toxin-antitoxin system</keyword>
<dbReference type="InterPro" id="IPR035093">
    <property type="entry name" value="RelE/ParE_toxin_dom_sf"/>
</dbReference>
<name>A0ABT7ASD5_9CYAN</name>
<dbReference type="Pfam" id="PF05016">
    <property type="entry name" value="ParE_toxin"/>
    <property type="match status" value="1"/>
</dbReference>
<dbReference type="EMBL" id="JAQOSP010000067">
    <property type="protein sequence ID" value="MDJ1169790.1"/>
    <property type="molecule type" value="Genomic_DNA"/>
</dbReference>
<dbReference type="Gene3D" id="3.30.2310.20">
    <property type="entry name" value="RelE-like"/>
    <property type="match status" value="1"/>
</dbReference>
<dbReference type="InterPro" id="IPR007712">
    <property type="entry name" value="RelE/ParE_toxin"/>
</dbReference>
<keyword evidence="3" id="KW-1185">Reference proteome</keyword>
<organism evidence="2 3">
    <name type="scientific">Roseofilum acuticapitatum BLCC-M154</name>
    <dbReference type="NCBI Taxonomy" id="3022444"/>
    <lineage>
        <taxon>Bacteria</taxon>
        <taxon>Bacillati</taxon>
        <taxon>Cyanobacteriota</taxon>
        <taxon>Cyanophyceae</taxon>
        <taxon>Desertifilales</taxon>
        <taxon>Desertifilaceae</taxon>
        <taxon>Roseofilum</taxon>
        <taxon>Roseofilum acuticapitatum</taxon>
    </lineage>
</organism>
<evidence type="ECO:0000313" key="2">
    <source>
        <dbReference type="EMBL" id="MDJ1169790.1"/>
    </source>
</evidence>
<evidence type="ECO:0000256" key="1">
    <source>
        <dbReference type="ARBA" id="ARBA00022649"/>
    </source>
</evidence>
<gene>
    <name evidence="2" type="ORF">PMG71_10160</name>
</gene>
<sequence>MNFPQLGRSYGEIREDLRGIPLNGYIILYKITDDTLEILRVVHGSRNLNALFESDEQES</sequence>
<reference evidence="2 3" key="1">
    <citation type="submission" date="2023-01" db="EMBL/GenBank/DDBJ databases">
        <title>Novel diversity within Roseofilum (Cyanobacteria; Desertifilaceae) from marine benthic mats with descriptions of four novel species.</title>
        <authorList>
            <person name="Wang Y."/>
            <person name="Berthold D.E."/>
            <person name="Hu J."/>
            <person name="Lefler F.W."/>
            <person name="Laughinghouse H.D. IV."/>
        </authorList>
    </citation>
    <scope>NUCLEOTIDE SEQUENCE [LARGE SCALE GENOMIC DNA]</scope>
    <source>
        <strain evidence="2 3">BLCC-M154</strain>
    </source>
</reference>
<proteinExistence type="predicted"/>
<accession>A0ABT7ASD5</accession>
<protein>
    <submittedName>
        <fullName evidence="2">Type II toxin-antitoxin system RelE/ParE family toxin</fullName>
    </submittedName>
</protein>
<comment type="caution">
    <text evidence="2">The sequence shown here is derived from an EMBL/GenBank/DDBJ whole genome shotgun (WGS) entry which is preliminary data.</text>
</comment>
<evidence type="ECO:0000313" key="3">
    <source>
        <dbReference type="Proteomes" id="UP001235303"/>
    </source>
</evidence>
<dbReference type="RefSeq" id="WP_283753548.1">
    <property type="nucleotide sequence ID" value="NZ_JAQOSP010000067.1"/>
</dbReference>
<dbReference type="Proteomes" id="UP001235303">
    <property type="component" value="Unassembled WGS sequence"/>
</dbReference>